<dbReference type="PANTHER" id="PTHR13887:SF14">
    <property type="entry name" value="DISULFIDE BOND FORMATION PROTEIN D"/>
    <property type="match status" value="1"/>
</dbReference>
<keyword evidence="9" id="KW-1185">Reference proteome</keyword>
<dbReference type="PROSITE" id="PS51257">
    <property type="entry name" value="PROKAR_LIPOPROTEIN"/>
    <property type="match status" value="1"/>
</dbReference>
<dbReference type="InterPro" id="IPR012336">
    <property type="entry name" value="Thioredoxin-like_fold"/>
</dbReference>
<dbReference type="Proteomes" id="UP000557772">
    <property type="component" value="Unassembled WGS sequence"/>
</dbReference>
<evidence type="ECO:0000313" key="8">
    <source>
        <dbReference type="EMBL" id="NNG40537.1"/>
    </source>
</evidence>
<keyword evidence="3" id="KW-0560">Oxidoreductase</keyword>
<evidence type="ECO:0000256" key="6">
    <source>
        <dbReference type="SAM" id="SignalP"/>
    </source>
</evidence>
<dbReference type="AlphaFoldDB" id="A0A849AL58"/>
<feature type="chain" id="PRO_5032737664" evidence="6">
    <location>
        <begin position="33"/>
        <end position="244"/>
    </location>
</feature>
<dbReference type="EMBL" id="JABENB010000002">
    <property type="protein sequence ID" value="NNG40537.1"/>
    <property type="molecule type" value="Genomic_DNA"/>
</dbReference>
<feature type="domain" description="Thioredoxin" evidence="7">
    <location>
        <begin position="51"/>
        <end position="244"/>
    </location>
</feature>
<proteinExistence type="inferred from homology"/>
<organism evidence="8 9">
    <name type="scientific">Flexivirga aerilata</name>
    <dbReference type="NCBI Taxonomy" id="1656889"/>
    <lineage>
        <taxon>Bacteria</taxon>
        <taxon>Bacillati</taxon>
        <taxon>Actinomycetota</taxon>
        <taxon>Actinomycetes</taxon>
        <taxon>Micrococcales</taxon>
        <taxon>Dermacoccaceae</taxon>
        <taxon>Flexivirga</taxon>
    </lineage>
</organism>
<keyword evidence="2 6" id="KW-0732">Signal</keyword>
<gene>
    <name evidence="8" type="ORF">HJ588_14815</name>
</gene>
<dbReference type="SUPFAM" id="SSF52833">
    <property type="entry name" value="Thioredoxin-like"/>
    <property type="match status" value="1"/>
</dbReference>
<evidence type="ECO:0000313" key="9">
    <source>
        <dbReference type="Proteomes" id="UP000557772"/>
    </source>
</evidence>
<dbReference type="RefSeq" id="WP_171156900.1">
    <property type="nucleotide sequence ID" value="NZ_JABENB010000002.1"/>
</dbReference>
<dbReference type="PANTHER" id="PTHR13887">
    <property type="entry name" value="GLUTATHIONE S-TRANSFERASE KAPPA"/>
    <property type="match status" value="1"/>
</dbReference>
<evidence type="ECO:0000256" key="4">
    <source>
        <dbReference type="ARBA" id="ARBA00023157"/>
    </source>
</evidence>
<protein>
    <submittedName>
        <fullName evidence="8">Thioredoxin domain-containing protein</fullName>
    </submittedName>
</protein>
<comment type="caution">
    <text evidence="8">The sequence shown here is derived from an EMBL/GenBank/DDBJ whole genome shotgun (WGS) entry which is preliminary data.</text>
</comment>
<dbReference type="Gene3D" id="3.40.30.10">
    <property type="entry name" value="Glutaredoxin"/>
    <property type="match status" value="1"/>
</dbReference>
<evidence type="ECO:0000256" key="5">
    <source>
        <dbReference type="ARBA" id="ARBA00023284"/>
    </source>
</evidence>
<dbReference type="Pfam" id="PF13462">
    <property type="entry name" value="Thioredoxin_4"/>
    <property type="match status" value="1"/>
</dbReference>
<evidence type="ECO:0000256" key="3">
    <source>
        <dbReference type="ARBA" id="ARBA00023002"/>
    </source>
</evidence>
<sequence>MPSSARRSRLRSRRAVLAVTLVPLLAACGGGASSSGDAGGADAVRGTGGSVAATSPAPSTSVAPPAGISYGPWLRPTSHFLDRGSSKAVLVEFLDFECEACGAVFPVMEQLREQYKGKLTYAIRYFPLDGHFNSKRAAYAVEAAARQGRLEPMYRLMYTGQKDWAERQVPTDDTFRGYARQLGLDMTRWEADYTSDAVKQRVDADLKDAAALKLKGTPSFFFNGKPFEPKSVQDLQRTVGDAVA</sequence>
<dbReference type="InterPro" id="IPR013766">
    <property type="entry name" value="Thioredoxin_domain"/>
</dbReference>
<evidence type="ECO:0000256" key="2">
    <source>
        <dbReference type="ARBA" id="ARBA00022729"/>
    </source>
</evidence>
<feature type="signal peptide" evidence="6">
    <location>
        <begin position="1"/>
        <end position="32"/>
    </location>
</feature>
<keyword evidence="5" id="KW-0676">Redox-active center</keyword>
<keyword evidence="4" id="KW-1015">Disulfide bond</keyword>
<reference evidence="8 9" key="1">
    <citation type="submission" date="2020-05" db="EMBL/GenBank/DDBJ databases">
        <title>Flexivirga sp. ID2601S isolated from air conditioner.</title>
        <authorList>
            <person name="Kim D.H."/>
        </authorList>
    </citation>
    <scope>NUCLEOTIDE SEQUENCE [LARGE SCALE GENOMIC DNA]</scope>
    <source>
        <strain evidence="8 9">ID2601S</strain>
    </source>
</reference>
<accession>A0A849AL58</accession>
<name>A0A849AL58_9MICO</name>
<comment type="similarity">
    <text evidence="1">Belongs to the thioredoxin family. DsbA subfamily.</text>
</comment>
<dbReference type="PROSITE" id="PS51352">
    <property type="entry name" value="THIOREDOXIN_2"/>
    <property type="match status" value="1"/>
</dbReference>
<evidence type="ECO:0000259" key="7">
    <source>
        <dbReference type="PROSITE" id="PS51352"/>
    </source>
</evidence>
<dbReference type="InterPro" id="IPR036249">
    <property type="entry name" value="Thioredoxin-like_sf"/>
</dbReference>
<dbReference type="GO" id="GO:0016491">
    <property type="term" value="F:oxidoreductase activity"/>
    <property type="evidence" value="ECO:0007669"/>
    <property type="project" value="UniProtKB-KW"/>
</dbReference>
<evidence type="ECO:0000256" key="1">
    <source>
        <dbReference type="ARBA" id="ARBA00005791"/>
    </source>
</evidence>